<proteinExistence type="predicted"/>
<accession>A0A0A8YB09</accession>
<organism evidence="1">
    <name type="scientific">Arundo donax</name>
    <name type="common">Giant reed</name>
    <name type="synonym">Donax arundinaceus</name>
    <dbReference type="NCBI Taxonomy" id="35708"/>
    <lineage>
        <taxon>Eukaryota</taxon>
        <taxon>Viridiplantae</taxon>
        <taxon>Streptophyta</taxon>
        <taxon>Embryophyta</taxon>
        <taxon>Tracheophyta</taxon>
        <taxon>Spermatophyta</taxon>
        <taxon>Magnoliopsida</taxon>
        <taxon>Liliopsida</taxon>
        <taxon>Poales</taxon>
        <taxon>Poaceae</taxon>
        <taxon>PACMAD clade</taxon>
        <taxon>Arundinoideae</taxon>
        <taxon>Arundineae</taxon>
        <taxon>Arundo</taxon>
    </lineage>
</organism>
<name>A0A0A8YB09_ARUDO</name>
<sequence length="31" mass="3607">MLSAIQFGSCLRNCEFLCRHLAHIILMILFI</sequence>
<evidence type="ECO:0000313" key="1">
    <source>
        <dbReference type="EMBL" id="JAD22635.1"/>
    </source>
</evidence>
<protein>
    <submittedName>
        <fullName evidence="1">Uncharacterized protein</fullName>
    </submittedName>
</protein>
<reference evidence="1" key="1">
    <citation type="submission" date="2014-09" db="EMBL/GenBank/DDBJ databases">
        <authorList>
            <person name="Magalhaes I.L.F."/>
            <person name="Oliveira U."/>
            <person name="Santos F.R."/>
            <person name="Vidigal T.H.D.A."/>
            <person name="Brescovit A.D."/>
            <person name="Santos A.J."/>
        </authorList>
    </citation>
    <scope>NUCLEOTIDE SEQUENCE</scope>
    <source>
        <tissue evidence="1">Shoot tissue taken approximately 20 cm above the soil surface</tissue>
    </source>
</reference>
<reference evidence="1" key="2">
    <citation type="journal article" date="2015" name="Data Brief">
        <title>Shoot transcriptome of the giant reed, Arundo donax.</title>
        <authorList>
            <person name="Barrero R.A."/>
            <person name="Guerrero F.D."/>
            <person name="Moolhuijzen P."/>
            <person name="Goolsby J.A."/>
            <person name="Tidwell J."/>
            <person name="Bellgard S.E."/>
            <person name="Bellgard M.I."/>
        </authorList>
    </citation>
    <scope>NUCLEOTIDE SEQUENCE</scope>
    <source>
        <tissue evidence="1">Shoot tissue taken approximately 20 cm above the soil surface</tissue>
    </source>
</reference>
<dbReference type="EMBL" id="GBRH01275260">
    <property type="protein sequence ID" value="JAD22635.1"/>
    <property type="molecule type" value="Transcribed_RNA"/>
</dbReference>
<dbReference type="AlphaFoldDB" id="A0A0A8YB09"/>